<dbReference type="PANTHER" id="PTHR12113:SF6">
    <property type="entry name" value="DICKKOPF N-TERMINAL CYSTEINE-RICH DOMAIN-CONTAINING PROTEIN"/>
    <property type="match status" value="1"/>
</dbReference>
<dbReference type="InterPro" id="IPR039863">
    <property type="entry name" value="DKK1-4"/>
</dbReference>
<name>Q6VQ14_HYDVU</name>
<gene>
    <name evidence="7" type="primary">LOC100192266</name>
</gene>
<evidence type="ECO:0000256" key="4">
    <source>
        <dbReference type="SAM" id="SignalP"/>
    </source>
</evidence>
<dbReference type="AlphaFoldDB" id="Q6VQ14"/>
<evidence type="ECO:0000256" key="2">
    <source>
        <dbReference type="ARBA" id="ARBA00022525"/>
    </source>
</evidence>
<evidence type="ECO:0000256" key="1">
    <source>
        <dbReference type="ARBA" id="ARBA00004613"/>
    </source>
</evidence>
<proteinExistence type="evidence at transcript level"/>
<accession>Q6VQ14</accession>
<dbReference type="KEGG" id="hmg:100192266"/>
<feature type="chain" id="PRO_5031681072" evidence="4 7">
    <location>
        <begin position="20"/>
        <end position="192"/>
    </location>
</feature>
<feature type="signal peptide" evidence="4">
    <location>
        <begin position="1"/>
        <end position="19"/>
    </location>
</feature>
<keyword evidence="3 4" id="KW-0732">Signal</keyword>
<keyword evidence="6" id="KW-1185">Reference proteome</keyword>
<dbReference type="EMBL" id="AY332609">
    <property type="protein sequence ID" value="AAQ91437.1"/>
    <property type="molecule type" value="mRNA"/>
</dbReference>
<sequence length="192" mass="21221">MSKLFIIYTFCIFVAYAEDKKVPKPVAPSLEKRGDIQPRMLAPGYYSQECNAHKACPEKKYCHLFLCVHCLKENVACTQNGQCCEGQCTYGRCKAGVSEGQPGTFCDRHEDCAGEGKAACCVREPAINPHISICKPPLAENMVCGPINFFRNVYVGAQVQKACGPCKQALICKQVGLFGIHEICMKEDDKKK</sequence>
<evidence type="ECO:0000313" key="6">
    <source>
        <dbReference type="Proteomes" id="UP001652625"/>
    </source>
</evidence>
<comment type="subcellular location">
    <subcellularLocation>
        <location evidence="1">Secreted</location>
    </subcellularLocation>
</comment>
<reference evidence="7" key="2">
    <citation type="submission" date="2025-04" db="UniProtKB">
        <authorList>
            <consortium name="RefSeq"/>
        </authorList>
    </citation>
    <scope>IDENTIFICATION</scope>
</reference>
<dbReference type="GO" id="GO:0048019">
    <property type="term" value="F:receptor antagonist activity"/>
    <property type="evidence" value="ECO:0007669"/>
    <property type="project" value="TreeGrafter"/>
</dbReference>
<dbReference type="RefSeq" id="NP_001267744.1">
    <property type="nucleotide sequence ID" value="NM_001280815.1"/>
</dbReference>
<dbReference type="GeneID" id="100192266"/>
<dbReference type="GO" id="GO:0090090">
    <property type="term" value="P:negative regulation of canonical Wnt signaling pathway"/>
    <property type="evidence" value="ECO:0007669"/>
    <property type="project" value="TreeGrafter"/>
</dbReference>
<keyword evidence="2" id="KW-0964">Secreted</keyword>
<evidence type="ECO:0000256" key="3">
    <source>
        <dbReference type="ARBA" id="ARBA00022729"/>
    </source>
</evidence>
<dbReference type="OMA" id="CGPINFF"/>
<reference evidence="5 7" key="1">
    <citation type="journal article" date="2004" name="Dev. Genes Evol.">
        <title>A Dickkopf- 3-related gene is expressed in differentiating nematocytes in the basal metazoan Hydra.</title>
        <authorList>
            <person name="Fedders H."/>
            <person name="Augustin R."/>
            <person name="Bosch T.C."/>
        </authorList>
    </citation>
    <scope>NUCLEOTIDE SEQUENCE</scope>
</reference>
<dbReference type="GO" id="GO:0039706">
    <property type="term" value="F:co-receptor binding"/>
    <property type="evidence" value="ECO:0007669"/>
    <property type="project" value="TreeGrafter"/>
</dbReference>
<dbReference type="Proteomes" id="UP001652625">
    <property type="component" value="Chromosome 12"/>
</dbReference>
<dbReference type="PANTHER" id="PTHR12113">
    <property type="entry name" value="DICKKOPF3-LIKE 3"/>
    <property type="match status" value="1"/>
</dbReference>
<organism evidence="5">
    <name type="scientific">Hydra vulgaris</name>
    <name type="common">Hydra</name>
    <name type="synonym">Hydra attenuata</name>
    <dbReference type="NCBI Taxonomy" id="6087"/>
    <lineage>
        <taxon>Eukaryota</taxon>
        <taxon>Metazoa</taxon>
        <taxon>Cnidaria</taxon>
        <taxon>Hydrozoa</taxon>
        <taxon>Hydroidolina</taxon>
        <taxon>Anthoathecata</taxon>
        <taxon>Aplanulata</taxon>
        <taxon>Hydridae</taxon>
        <taxon>Hydra</taxon>
    </lineage>
</organism>
<dbReference type="GO" id="GO:0005615">
    <property type="term" value="C:extracellular space"/>
    <property type="evidence" value="ECO:0007669"/>
    <property type="project" value="TreeGrafter"/>
</dbReference>
<evidence type="ECO:0000313" key="5">
    <source>
        <dbReference type="EMBL" id="AAQ91437.1"/>
    </source>
</evidence>
<dbReference type="OrthoDB" id="6016721at2759"/>
<evidence type="ECO:0000313" key="7">
    <source>
        <dbReference type="RefSeq" id="NP_001267744.1"/>
    </source>
</evidence>
<protein>
    <submittedName>
        <fullName evidence="5 7">Dickkopf-3 related protein</fullName>
    </submittedName>
</protein>